<dbReference type="InterPro" id="IPR051323">
    <property type="entry name" value="AtsK-like"/>
</dbReference>
<dbReference type="AlphaFoldDB" id="A0A427YF73"/>
<evidence type="ECO:0000256" key="4">
    <source>
        <dbReference type="ARBA" id="ARBA00023002"/>
    </source>
</evidence>
<evidence type="ECO:0000313" key="8">
    <source>
        <dbReference type="Proteomes" id="UP000279259"/>
    </source>
</evidence>
<dbReference type="InterPro" id="IPR042098">
    <property type="entry name" value="TauD-like_sf"/>
</dbReference>
<dbReference type="Proteomes" id="UP000279259">
    <property type="component" value="Unassembled WGS sequence"/>
</dbReference>
<organism evidence="7 8">
    <name type="scientific">Saitozyma podzolica</name>
    <dbReference type="NCBI Taxonomy" id="1890683"/>
    <lineage>
        <taxon>Eukaryota</taxon>
        <taxon>Fungi</taxon>
        <taxon>Dikarya</taxon>
        <taxon>Basidiomycota</taxon>
        <taxon>Agaricomycotina</taxon>
        <taxon>Tremellomycetes</taxon>
        <taxon>Tremellales</taxon>
        <taxon>Trimorphomycetaceae</taxon>
        <taxon>Saitozyma</taxon>
    </lineage>
</organism>
<dbReference type="Gene3D" id="3.60.130.10">
    <property type="entry name" value="Clavaminate synthase-like"/>
    <property type="match status" value="1"/>
</dbReference>
<sequence>MATTTVTQAQPVLHLSGDVETANSADGSQTNHGVPGPDYKYARFLPSYDQSFKLPPLEPFEHTDPGLAALNDPEPRSFLQGAQVTELSPNFGSEVEGIQLSKLDQRAKSQLALFVAQRGIVVFRDQDFLDQPPEWQLNEWGSTFGRLHIHPTSGQPKDYPEFHLVYRDAKPKNDWVYDIQKLSSTVWHSDVTYEQQPPGLTTLFLYDTPGSGGDTGYVSQVEAYNRLSPSLRAYLETLSVVHSGVEQAEYSRRGNRGGVVKREPVENVHPLVRRHPVTGEKALFVNKQFSRRIVGLRTEESDAILNLLYTHIAQGHDFQIRARWKPRTVVLWDNRVTAHTAIGDFDPAKDGFRHGARITPQAERPTL</sequence>
<protein>
    <recommendedName>
        <fullName evidence="6">TauD/TfdA-like domain-containing protein</fullName>
    </recommendedName>
</protein>
<dbReference type="STRING" id="1890683.A0A427YF73"/>
<evidence type="ECO:0000256" key="3">
    <source>
        <dbReference type="ARBA" id="ARBA00022964"/>
    </source>
</evidence>
<accession>A0A427YF73</accession>
<dbReference type="GO" id="GO:0005737">
    <property type="term" value="C:cytoplasm"/>
    <property type="evidence" value="ECO:0007669"/>
    <property type="project" value="TreeGrafter"/>
</dbReference>
<dbReference type="Pfam" id="PF02668">
    <property type="entry name" value="TauD"/>
    <property type="match status" value="1"/>
</dbReference>
<dbReference type="EMBL" id="RSCD01000012">
    <property type="protein sequence ID" value="RSH89752.1"/>
    <property type="molecule type" value="Genomic_DNA"/>
</dbReference>
<dbReference type="PANTHER" id="PTHR30468">
    <property type="entry name" value="ALPHA-KETOGLUTARATE-DEPENDENT SULFONATE DIOXYGENASE"/>
    <property type="match status" value="1"/>
</dbReference>
<keyword evidence="4" id="KW-0560">Oxidoreductase</keyword>
<dbReference type="PANTHER" id="PTHR30468:SF28">
    <property type="entry name" value="ALPHA-KETOGLUTARATE-DEPENDENT TAURINE DIOXYGENASE (AFU_ORTHOLOGUE AFUA_8G02210)-RELATED"/>
    <property type="match status" value="1"/>
</dbReference>
<comment type="similarity">
    <text evidence="1">Belongs to the TfdA dioxygenase family.</text>
</comment>
<gene>
    <name evidence="7" type="ORF">EHS25_001738</name>
</gene>
<dbReference type="InterPro" id="IPR003819">
    <property type="entry name" value="TauD/TfdA-like"/>
</dbReference>
<evidence type="ECO:0000256" key="2">
    <source>
        <dbReference type="ARBA" id="ARBA00022723"/>
    </source>
</evidence>
<evidence type="ECO:0000256" key="5">
    <source>
        <dbReference type="ARBA" id="ARBA00023004"/>
    </source>
</evidence>
<reference evidence="7 8" key="1">
    <citation type="submission" date="2018-11" db="EMBL/GenBank/DDBJ databases">
        <title>Genome sequence of Saitozyma podzolica DSM 27192.</title>
        <authorList>
            <person name="Aliyu H."/>
            <person name="Gorte O."/>
            <person name="Ochsenreither K."/>
        </authorList>
    </citation>
    <scope>NUCLEOTIDE SEQUENCE [LARGE SCALE GENOMIC DNA]</scope>
    <source>
        <strain evidence="7 8">DSM 27192</strain>
    </source>
</reference>
<dbReference type="OrthoDB" id="10257314at2759"/>
<evidence type="ECO:0000256" key="1">
    <source>
        <dbReference type="ARBA" id="ARBA00005896"/>
    </source>
</evidence>
<name>A0A427YF73_9TREE</name>
<evidence type="ECO:0000313" key="7">
    <source>
        <dbReference type="EMBL" id="RSH89752.1"/>
    </source>
</evidence>
<comment type="caution">
    <text evidence="7">The sequence shown here is derived from an EMBL/GenBank/DDBJ whole genome shotgun (WGS) entry which is preliminary data.</text>
</comment>
<proteinExistence type="inferred from homology"/>
<feature type="domain" description="TauD/TfdA-like" evidence="6">
    <location>
        <begin position="84"/>
        <end position="358"/>
    </location>
</feature>
<keyword evidence="2" id="KW-0479">Metal-binding</keyword>
<keyword evidence="8" id="KW-1185">Reference proteome</keyword>
<evidence type="ECO:0000259" key="6">
    <source>
        <dbReference type="Pfam" id="PF02668"/>
    </source>
</evidence>
<dbReference type="GO" id="GO:0046872">
    <property type="term" value="F:metal ion binding"/>
    <property type="evidence" value="ECO:0007669"/>
    <property type="project" value="UniProtKB-KW"/>
</dbReference>
<keyword evidence="5" id="KW-0408">Iron</keyword>
<dbReference type="GO" id="GO:0016706">
    <property type="term" value="F:2-oxoglutarate-dependent dioxygenase activity"/>
    <property type="evidence" value="ECO:0007669"/>
    <property type="project" value="TreeGrafter"/>
</dbReference>
<dbReference type="FunFam" id="3.60.130.10:FF:000003">
    <property type="entry name" value="Alpha-ketoglutarate-dependent taurine dioxygenase"/>
    <property type="match status" value="1"/>
</dbReference>
<keyword evidence="3" id="KW-0223">Dioxygenase</keyword>
<dbReference type="SUPFAM" id="SSF51197">
    <property type="entry name" value="Clavaminate synthase-like"/>
    <property type="match status" value="1"/>
</dbReference>